<dbReference type="AlphaFoldDB" id="A0A919QGW0"/>
<sequence>MGGAGLRRVMVRRSREGHRAATPLELLFDLCFVVGVAQAAASLHHALAEGHAGSGVVGYAMVFFAIWWAWMNFTWFASAYDTDDVSYRLLVLVQIVGVLILAAGVPRAFEEKNFGLITLGYAVMRLAMVALWLRAAREDPEGRSCAVRYAIGIAAVQGGWLARLAVERLTDLGDAPMLGLFALLAAAELVVPLWAERYQQTTWHPRHIAERYGLFTLIVLGESVLAATLAIQAGLDRGLATAALVPVALSGVVIVFGMWWLYFSRPAHRLLTSNRTSFPWGYGHYLIFSSAAAAGAGLAVAIDYATHTAHVGGFGAGMSTAAPVAVFLLSVWLVHLRPHRADRRIDLAFPVTAALVLLTPLTPLPLPLTALLLVALTVTVQTDPAHPLTDTDLSDPA</sequence>
<dbReference type="InterPro" id="IPR010640">
    <property type="entry name" value="Low_temperature_requirement_A"/>
</dbReference>
<proteinExistence type="predicted"/>
<organism evidence="2 3">
    <name type="scientific">Acrocarpospora phusangensis</name>
    <dbReference type="NCBI Taxonomy" id="1070424"/>
    <lineage>
        <taxon>Bacteria</taxon>
        <taxon>Bacillati</taxon>
        <taxon>Actinomycetota</taxon>
        <taxon>Actinomycetes</taxon>
        <taxon>Streptosporangiales</taxon>
        <taxon>Streptosporangiaceae</taxon>
        <taxon>Acrocarpospora</taxon>
    </lineage>
</organism>
<keyword evidence="3" id="KW-1185">Reference proteome</keyword>
<comment type="caution">
    <text evidence="2">The sequence shown here is derived from an EMBL/GenBank/DDBJ whole genome shotgun (WGS) entry which is preliminary data.</text>
</comment>
<feature type="transmembrane region" description="Helical" evidence="1">
    <location>
        <begin position="89"/>
        <end position="108"/>
    </location>
</feature>
<feature type="transmembrane region" description="Helical" evidence="1">
    <location>
        <begin position="314"/>
        <end position="335"/>
    </location>
</feature>
<feature type="transmembrane region" description="Helical" evidence="1">
    <location>
        <begin position="282"/>
        <end position="302"/>
    </location>
</feature>
<dbReference type="Pfam" id="PF06772">
    <property type="entry name" value="LtrA"/>
    <property type="match status" value="1"/>
</dbReference>
<evidence type="ECO:0000313" key="2">
    <source>
        <dbReference type="EMBL" id="GIH27699.1"/>
    </source>
</evidence>
<dbReference type="EMBL" id="BOOA01000061">
    <property type="protein sequence ID" value="GIH27699.1"/>
    <property type="molecule type" value="Genomic_DNA"/>
</dbReference>
<feature type="transmembrane region" description="Helical" evidence="1">
    <location>
        <begin position="56"/>
        <end position="77"/>
    </location>
</feature>
<name>A0A919QGW0_9ACTN</name>
<keyword evidence="1" id="KW-0812">Transmembrane</keyword>
<feature type="transmembrane region" description="Helical" evidence="1">
    <location>
        <begin position="347"/>
        <end position="366"/>
    </location>
</feature>
<keyword evidence="1" id="KW-1133">Transmembrane helix</keyword>
<dbReference type="PANTHER" id="PTHR36840:SF1">
    <property type="entry name" value="BLL5714 PROTEIN"/>
    <property type="match status" value="1"/>
</dbReference>
<feature type="transmembrane region" description="Helical" evidence="1">
    <location>
        <begin position="214"/>
        <end position="233"/>
    </location>
</feature>
<protein>
    <submittedName>
        <fullName evidence="2">Membrane protein</fullName>
    </submittedName>
</protein>
<keyword evidence="1" id="KW-0472">Membrane</keyword>
<dbReference type="PANTHER" id="PTHR36840">
    <property type="entry name" value="BLL5714 PROTEIN"/>
    <property type="match status" value="1"/>
</dbReference>
<dbReference type="Proteomes" id="UP000640052">
    <property type="component" value="Unassembled WGS sequence"/>
</dbReference>
<feature type="transmembrane region" description="Helical" evidence="1">
    <location>
        <begin position="21"/>
        <end position="44"/>
    </location>
</feature>
<feature type="transmembrane region" description="Helical" evidence="1">
    <location>
        <begin position="239"/>
        <end position="262"/>
    </location>
</feature>
<feature type="transmembrane region" description="Helical" evidence="1">
    <location>
        <begin position="175"/>
        <end position="194"/>
    </location>
</feature>
<gene>
    <name evidence="2" type="ORF">Aph01nite_60090</name>
</gene>
<evidence type="ECO:0000313" key="3">
    <source>
        <dbReference type="Proteomes" id="UP000640052"/>
    </source>
</evidence>
<feature type="transmembrane region" description="Helical" evidence="1">
    <location>
        <begin position="114"/>
        <end position="133"/>
    </location>
</feature>
<evidence type="ECO:0000256" key="1">
    <source>
        <dbReference type="SAM" id="Phobius"/>
    </source>
</evidence>
<feature type="transmembrane region" description="Helical" evidence="1">
    <location>
        <begin position="145"/>
        <end position="163"/>
    </location>
</feature>
<reference evidence="2" key="1">
    <citation type="submission" date="2021-01" db="EMBL/GenBank/DDBJ databases">
        <title>Whole genome shotgun sequence of Acrocarpospora phusangensis NBRC 108782.</title>
        <authorList>
            <person name="Komaki H."/>
            <person name="Tamura T."/>
        </authorList>
    </citation>
    <scope>NUCLEOTIDE SEQUENCE</scope>
    <source>
        <strain evidence="2">NBRC 108782</strain>
    </source>
</reference>
<accession>A0A919QGW0</accession>